<feature type="region of interest" description="Disordered" evidence="1">
    <location>
        <begin position="137"/>
        <end position="210"/>
    </location>
</feature>
<feature type="compositionally biased region" description="Polar residues" evidence="1">
    <location>
        <begin position="153"/>
        <end position="170"/>
    </location>
</feature>
<dbReference type="AlphaFoldDB" id="A0A5B0LIR5"/>
<feature type="compositionally biased region" description="Pro residues" evidence="1">
    <location>
        <begin position="201"/>
        <end position="210"/>
    </location>
</feature>
<proteinExistence type="predicted"/>
<name>A0A5B0LIR5_PUCGR</name>
<organism evidence="3 4">
    <name type="scientific">Puccinia graminis f. sp. tritici</name>
    <dbReference type="NCBI Taxonomy" id="56615"/>
    <lineage>
        <taxon>Eukaryota</taxon>
        <taxon>Fungi</taxon>
        <taxon>Dikarya</taxon>
        <taxon>Basidiomycota</taxon>
        <taxon>Pucciniomycotina</taxon>
        <taxon>Pucciniomycetes</taxon>
        <taxon>Pucciniales</taxon>
        <taxon>Pucciniaceae</taxon>
        <taxon>Puccinia</taxon>
    </lineage>
</organism>
<feature type="region of interest" description="Disordered" evidence="1">
    <location>
        <begin position="269"/>
        <end position="311"/>
    </location>
</feature>
<feature type="compositionally biased region" description="Low complexity" evidence="1">
    <location>
        <begin position="288"/>
        <end position="311"/>
    </location>
</feature>
<comment type="caution">
    <text evidence="3">The sequence shown here is derived from an EMBL/GenBank/DDBJ whole genome shotgun (WGS) entry which is preliminary data.</text>
</comment>
<keyword evidence="2" id="KW-1133">Transmembrane helix</keyword>
<accession>A0A5B0LIR5</accession>
<reference evidence="3 4" key="1">
    <citation type="submission" date="2019-05" db="EMBL/GenBank/DDBJ databases">
        <title>Emergence of the Ug99 lineage of the wheat stem rust pathogen through somatic hybridization.</title>
        <authorList>
            <person name="Li F."/>
            <person name="Upadhyaya N.M."/>
            <person name="Sperschneider J."/>
            <person name="Matny O."/>
            <person name="Nguyen-Phuc H."/>
            <person name="Mago R."/>
            <person name="Raley C."/>
            <person name="Miller M.E."/>
            <person name="Silverstein K.A.T."/>
            <person name="Henningsen E."/>
            <person name="Hirsch C.D."/>
            <person name="Visser B."/>
            <person name="Pretorius Z.A."/>
            <person name="Steffenson B.J."/>
            <person name="Schwessinger B."/>
            <person name="Dodds P.N."/>
            <person name="Figueroa M."/>
        </authorList>
    </citation>
    <scope>NUCLEOTIDE SEQUENCE [LARGE SCALE GENOMIC DNA]</scope>
    <source>
        <strain evidence="3 4">Ug99</strain>
    </source>
</reference>
<evidence type="ECO:0000313" key="4">
    <source>
        <dbReference type="Proteomes" id="UP000325313"/>
    </source>
</evidence>
<gene>
    <name evidence="3" type="ORF">PGTUg99_005464</name>
</gene>
<protein>
    <submittedName>
        <fullName evidence="3">Uncharacterized protein</fullName>
    </submittedName>
</protein>
<dbReference type="EMBL" id="VDEP01000524">
    <property type="protein sequence ID" value="KAA1063773.1"/>
    <property type="molecule type" value="Genomic_DNA"/>
</dbReference>
<evidence type="ECO:0000313" key="3">
    <source>
        <dbReference type="EMBL" id="KAA1063773.1"/>
    </source>
</evidence>
<keyword evidence="2" id="KW-0812">Transmembrane</keyword>
<dbReference type="Proteomes" id="UP000325313">
    <property type="component" value="Unassembled WGS sequence"/>
</dbReference>
<evidence type="ECO:0000256" key="2">
    <source>
        <dbReference type="SAM" id="Phobius"/>
    </source>
</evidence>
<feature type="transmembrane region" description="Helical" evidence="2">
    <location>
        <begin position="216"/>
        <end position="240"/>
    </location>
</feature>
<feature type="compositionally biased region" description="Low complexity" evidence="1">
    <location>
        <begin position="9"/>
        <end position="27"/>
    </location>
</feature>
<feature type="transmembrane region" description="Helical" evidence="2">
    <location>
        <begin position="73"/>
        <end position="97"/>
    </location>
</feature>
<keyword evidence="2" id="KW-0472">Membrane</keyword>
<feature type="region of interest" description="Disordered" evidence="1">
    <location>
        <begin position="1"/>
        <end position="42"/>
    </location>
</feature>
<sequence>MTINHRKTTSTSTTTYYHSTTTTSTSTIHHQRRATDQQEHQPAWTSTALHSSLIRPHPSHQTLTRPLTPLLTLAAYGSLIITALSALIGLILASYGLSAWDDAKDRLTGVRALIGKGRLLVGKHFVTPTAFLQSSVEPTNHTTIPRRAAPEWSYSTPNGPLDSSKNSTSGYEVHPKEEDDEDEDTKLKDWDEQETTKPSTDPLPSPPTSLPPRPPISVLIASLFLTLIVLSARLLVVWWMGQQAQKNSSLAFRNAQRAFEAAHDHHQLPLNHHHHRPHSSSTPPHPSSPNRLPKSSSSSSISSNHSLSQDL</sequence>
<evidence type="ECO:0000256" key="1">
    <source>
        <dbReference type="SAM" id="MobiDB-lite"/>
    </source>
</evidence>